<name>A0AAX1Q6P7_9BACI</name>
<comment type="caution">
    <text evidence="2">The sequence shown here is derived from an EMBL/GenBank/DDBJ whole genome shotgun (WGS) entry which is preliminary data.</text>
</comment>
<gene>
    <name evidence="2" type="ORF">A3864_25515</name>
</gene>
<dbReference type="Pfam" id="PF10737">
    <property type="entry name" value="GerPC"/>
    <property type="match status" value="1"/>
</dbReference>
<reference evidence="2 3" key="1">
    <citation type="submission" date="2016-03" db="EMBL/GenBank/DDBJ databases">
        <title>Comparison of Bacillus endophyticus and B. anthracis characteristics using whole genome sequence analysis and microbiological techniques.</title>
        <authorList>
            <person name="Lekota K.E."/>
            <person name="Mafofo J."/>
            <person name="Rees J."/>
            <person name="Muchadeyi F.C."/>
            <person name="Madoroba E."/>
            <person name="Van Heerden H."/>
        </authorList>
    </citation>
    <scope>NUCLEOTIDE SEQUENCE [LARGE SCALE GENOMIC DNA]</scope>
    <source>
        <strain evidence="2 3">3631_10C</strain>
    </source>
</reference>
<proteinExistence type="predicted"/>
<evidence type="ECO:0000313" key="3">
    <source>
        <dbReference type="Proteomes" id="UP000250174"/>
    </source>
</evidence>
<protein>
    <recommendedName>
        <fullName evidence="4">Spore germination protein PC</fullName>
    </recommendedName>
</protein>
<accession>A0AAX1Q6P7</accession>
<dbReference type="AlphaFoldDB" id="A0AAX1Q6P7"/>
<keyword evidence="1" id="KW-0175">Coiled coil</keyword>
<dbReference type="Proteomes" id="UP000250174">
    <property type="component" value="Unassembled WGS sequence"/>
</dbReference>
<evidence type="ECO:0008006" key="4">
    <source>
        <dbReference type="Google" id="ProtNLM"/>
    </source>
</evidence>
<organism evidence="2 3">
    <name type="scientific">Priestia endophytica</name>
    <dbReference type="NCBI Taxonomy" id="135735"/>
    <lineage>
        <taxon>Bacteria</taxon>
        <taxon>Bacillati</taxon>
        <taxon>Bacillota</taxon>
        <taxon>Bacilli</taxon>
        <taxon>Bacillales</taxon>
        <taxon>Bacillaceae</taxon>
        <taxon>Priestia</taxon>
    </lineage>
</organism>
<evidence type="ECO:0000313" key="2">
    <source>
        <dbReference type="EMBL" id="RAS72423.1"/>
    </source>
</evidence>
<feature type="coiled-coil region" evidence="1">
    <location>
        <begin position="18"/>
        <end position="52"/>
    </location>
</feature>
<dbReference type="InterPro" id="IPR019673">
    <property type="entry name" value="Spore_germination_GerPC"/>
</dbReference>
<sequence length="210" mass="24812">MKWRRFFMQYGGTMQTYIHQLQIQIQQQNQRILQLEQAIGTLQKQMNSLKEAPSTKIDRIEYKFDQLKIETLEGTLNIGLNPLSPDHQIEDFSISQSDLTPPNRNAHIKELGDEIYEETLTLLEGNGHDWIRDLAREKGINLHESYYDFITEDIKKQLEERILFHLQQRDDEQPREEKKESIKTQITQDMKRGIDAFLTHLPQSFKGAEK</sequence>
<evidence type="ECO:0000256" key="1">
    <source>
        <dbReference type="SAM" id="Coils"/>
    </source>
</evidence>
<dbReference type="EMBL" id="LVYK01000059">
    <property type="protein sequence ID" value="RAS72423.1"/>
    <property type="molecule type" value="Genomic_DNA"/>
</dbReference>